<dbReference type="InterPro" id="IPR015797">
    <property type="entry name" value="NUDIX_hydrolase-like_dom_sf"/>
</dbReference>
<reference evidence="4 5" key="1">
    <citation type="journal article" date="2022" name="ISME Commun">
        <title>Vulcanimicrobium alpinus gen. nov. sp. nov., the first cultivated representative of the candidate phylum 'Eremiobacterota', is a metabolically versatile aerobic anoxygenic phototroph.</title>
        <authorList>
            <person name="Yabe S."/>
            <person name="Muto K."/>
            <person name="Abe K."/>
            <person name="Yokota A."/>
            <person name="Staudigel H."/>
            <person name="Tebo B.M."/>
        </authorList>
    </citation>
    <scope>NUCLEOTIDE SEQUENCE [LARGE SCALE GENOMIC DNA]</scope>
    <source>
        <strain evidence="4 5">WC8-2</strain>
    </source>
</reference>
<comment type="cofactor">
    <cofactor evidence="1">
        <name>Mg(2+)</name>
        <dbReference type="ChEBI" id="CHEBI:18420"/>
    </cofactor>
</comment>
<dbReference type="InterPro" id="IPR020084">
    <property type="entry name" value="NUDIX_hydrolase_CS"/>
</dbReference>
<dbReference type="PROSITE" id="PS51462">
    <property type="entry name" value="NUDIX"/>
    <property type="match status" value="1"/>
</dbReference>
<name>A0AAN1XWJ9_UNVUL</name>
<keyword evidence="5" id="KW-1185">Reference proteome</keyword>
<accession>A0AAN1XWJ9</accession>
<dbReference type="Gene3D" id="3.90.79.10">
    <property type="entry name" value="Nucleoside Triphosphate Pyrophosphohydrolase"/>
    <property type="match status" value="1"/>
</dbReference>
<dbReference type="RefSeq" id="WP_317997276.1">
    <property type="nucleotide sequence ID" value="NZ_AP025523.1"/>
</dbReference>
<evidence type="ECO:0000313" key="5">
    <source>
        <dbReference type="Proteomes" id="UP001317532"/>
    </source>
</evidence>
<dbReference type="AlphaFoldDB" id="A0AAN1XWJ9"/>
<gene>
    <name evidence="4" type="ORF">WPS_15850</name>
</gene>
<dbReference type="KEGG" id="vab:WPS_15850"/>
<dbReference type="Pfam" id="PF00293">
    <property type="entry name" value="NUDIX"/>
    <property type="match status" value="1"/>
</dbReference>
<dbReference type="InterPro" id="IPR000086">
    <property type="entry name" value="NUDIX_hydrolase_dom"/>
</dbReference>
<dbReference type="GO" id="GO:0016787">
    <property type="term" value="F:hydrolase activity"/>
    <property type="evidence" value="ECO:0007669"/>
    <property type="project" value="UniProtKB-KW"/>
</dbReference>
<evidence type="ECO:0000256" key="2">
    <source>
        <dbReference type="ARBA" id="ARBA00022801"/>
    </source>
</evidence>
<keyword evidence="2" id="KW-0378">Hydrolase</keyword>
<organism evidence="4 5">
    <name type="scientific">Vulcanimicrobium alpinum</name>
    <dbReference type="NCBI Taxonomy" id="3016050"/>
    <lineage>
        <taxon>Bacteria</taxon>
        <taxon>Bacillati</taxon>
        <taxon>Vulcanimicrobiota</taxon>
        <taxon>Vulcanimicrobiia</taxon>
        <taxon>Vulcanimicrobiales</taxon>
        <taxon>Vulcanimicrobiaceae</taxon>
        <taxon>Vulcanimicrobium</taxon>
    </lineage>
</organism>
<proteinExistence type="predicted"/>
<evidence type="ECO:0000313" key="4">
    <source>
        <dbReference type="EMBL" id="BDE06309.1"/>
    </source>
</evidence>
<dbReference type="SUPFAM" id="SSF55811">
    <property type="entry name" value="Nudix"/>
    <property type="match status" value="1"/>
</dbReference>
<dbReference type="PANTHER" id="PTHR11839:SF18">
    <property type="entry name" value="NUDIX HYDROLASE DOMAIN-CONTAINING PROTEIN"/>
    <property type="match status" value="1"/>
</dbReference>
<feature type="domain" description="Nudix hydrolase" evidence="3">
    <location>
        <begin position="41"/>
        <end position="168"/>
    </location>
</feature>
<dbReference type="Proteomes" id="UP001317532">
    <property type="component" value="Chromosome"/>
</dbReference>
<dbReference type="EMBL" id="AP025523">
    <property type="protein sequence ID" value="BDE06309.1"/>
    <property type="molecule type" value="Genomic_DNA"/>
</dbReference>
<dbReference type="GO" id="GO:0006753">
    <property type="term" value="P:nucleoside phosphate metabolic process"/>
    <property type="evidence" value="ECO:0007669"/>
    <property type="project" value="TreeGrafter"/>
</dbReference>
<dbReference type="PANTHER" id="PTHR11839">
    <property type="entry name" value="UDP/ADP-SUGAR PYROPHOSPHATASE"/>
    <property type="match status" value="1"/>
</dbReference>
<dbReference type="GO" id="GO:0019693">
    <property type="term" value="P:ribose phosphate metabolic process"/>
    <property type="evidence" value="ECO:0007669"/>
    <property type="project" value="TreeGrafter"/>
</dbReference>
<dbReference type="PROSITE" id="PS00893">
    <property type="entry name" value="NUDIX_BOX"/>
    <property type="match status" value="1"/>
</dbReference>
<protein>
    <submittedName>
        <fullName evidence="4">DNA mismatch repair protein MutT</fullName>
    </submittedName>
</protein>
<dbReference type="GO" id="GO:0005829">
    <property type="term" value="C:cytosol"/>
    <property type="evidence" value="ECO:0007669"/>
    <property type="project" value="TreeGrafter"/>
</dbReference>
<evidence type="ECO:0000259" key="3">
    <source>
        <dbReference type="PROSITE" id="PS51462"/>
    </source>
</evidence>
<evidence type="ECO:0000256" key="1">
    <source>
        <dbReference type="ARBA" id="ARBA00001946"/>
    </source>
</evidence>
<sequence>MNASPFVRRGKRTVYENPWLRFEAHEMVHPTGAPGVHGVVVTPRASAAVLLDGDEVLLVQQPRYAVDAVVVEVVKGGCRPGEDALACAIRESREEAGVTAAMWTPLGTVYELPSLVEEAVHVFLGRDLSPEALEPEDVEQIAVVRMNFADALEACADGRINDAVTAVALLRAQRALATPEGP</sequence>